<keyword evidence="1" id="KW-0812">Transmembrane</keyword>
<accession>B9SVP2</accession>
<gene>
    <name evidence="2" type="ORF">RCOM_1066320</name>
</gene>
<reference evidence="3" key="1">
    <citation type="journal article" date="2010" name="Nat. Biotechnol.">
        <title>Draft genome sequence of the oilseed species Ricinus communis.</title>
        <authorList>
            <person name="Chan A.P."/>
            <person name="Crabtree J."/>
            <person name="Zhao Q."/>
            <person name="Lorenzi H."/>
            <person name="Orvis J."/>
            <person name="Puiu D."/>
            <person name="Melake-Berhan A."/>
            <person name="Jones K.M."/>
            <person name="Redman J."/>
            <person name="Chen G."/>
            <person name="Cahoon E.B."/>
            <person name="Gedil M."/>
            <person name="Stanke M."/>
            <person name="Haas B.J."/>
            <person name="Wortman J.R."/>
            <person name="Fraser-Liggett C.M."/>
            <person name="Ravel J."/>
            <person name="Rabinowicz P.D."/>
        </authorList>
    </citation>
    <scope>NUCLEOTIDE SEQUENCE [LARGE SCALE GENOMIC DNA]</scope>
    <source>
        <strain evidence="3">cv. Hale</strain>
    </source>
</reference>
<dbReference type="InParanoid" id="B9SVP2"/>
<sequence length="67" mass="7044">MTINNSSSEEAIARTTIGGSVTLRLNAAVAIGIVFLLRVLRKALATLTAARVVPLTPALEDESCSYL</sequence>
<keyword evidence="1" id="KW-1133">Transmembrane helix</keyword>
<evidence type="ECO:0000313" key="2">
    <source>
        <dbReference type="EMBL" id="EEF32323.1"/>
    </source>
</evidence>
<dbReference type="AlphaFoldDB" id="B9SVP2"/>
<feature type="transmembrane region" description="Helical" evidence="1">
    <location>
        <begin position="12"/>
        <end position="37"/>
    </location>
</feature>
<proteinExistence type="predicted"/>
<evidence type="ECO:0000313" key="3">
    <source>
        <dbReference type="Proteomes" id="UP000008311"/>
    </source>
</evidence>
<keyword evidence="3" id="KW-1185">Reference proteome</keyword>
<evidence type="ECO:0000256" key="1">
    <source>
        <dbReference type="SAM" id="Phobius"/>
    </source>
</evidence>
<keyword evidence="1" id="KW-0472">Membrane</keyword>
<dbReference type="EMBL" id="EQ974171">
    <property type="protein sequence ID" value="EEF32323.1"/>
    <property type="molecule type" value="Genomic_DNA"/>
</dbReference>
<dbReference type="Proteomes" id="UP000008311">
    <property type="component" value="Unassembled WGS sequence"/>
</dbReference>
<organism evidence="2 3">
    <name type="scientific">Ricinus communis</name>
    <name type="common">Castor bean</name>
    <dbReference type="NCBI Taxonomy" id="3988"/>
    <lineage>
        <taxon>Eukaryota</taxon>
        <taxon>Viridiplantae</taxon>
        <taxon>Streptophyta</taxon>
        <taxon>Embryophyta</taxon>
        <taxon>Tracheophyta</taxon>
        <taxon>Spermatophyta</taxon>
        <taxon>Magnoliopsida</taxon>
        <taxon>eudicotyledons</taxon>
        <taxon>Gunneridae</taxon>
        <taxon>Pentapetalae</taxon>
        <taxon>rosids</taxon>
        <taxon>fabids</taxon>
        <taxon>Malpighiales</taxon>
        <taxon>Euphorbiaceae</taxon>
        <taxon>Acalyphoideae</taxon>
        <taxon>Acalypheae</taxon>
        <taxon>Ricinus</taxon>
    </lineage>
</organism>
<name>B9SVP2_RICCO</name>
<protein>
    <submittedName>
        <fullName evidence="2">Uncharacterized protein</fullName>
    </submittedName>
</protein>